<accession>A0A8D5FHE2</accession>
<keyword evidence="2" id="KW-0012">Acyltransferase</keyword>
<evidence type="ECO:0000256" key="3">
    <source>
        <dbReference type="PIRSR" id="PIRSR620019-1"/>
    </source>
</evidence>
<evidence type="ECO:0000256" key="4">
    <source>
        <dbReference type="PIRSR" id="PIRSR620019-2"/>
    </source>
</evidence>
<dbReference type="InterPro" id="IPR018357">
    <property type="entry name" value="Hexapep_transf_CS"/>
</dbReference>
<dbReference type="Proteomes" id="UP000826725">
    <property type="component" value="Chromosome"/>
</dbReference>
<feature type="domain" description="PglD N-terminal" evidence="5">
    <location>
        <begin position="9"/>
        <end position="74"/>
    </location>
</feature>
<dbReference type="PANTHER" id="PTHR43300:SF7">
    <property type="entry name" value="UDP-N-ACETYLBACILLOSAMINE N-ACETYLTRANSFERASE"/>
    <property type="match status" value="1"/>
</dbReference>
<feature type="binding site" evidence="4">
    <location>
        <position position="152"/>
    </location>
    <ligand>
        <name>acetyl-CoA</name>
        <dbReference type="ChEBI" id="CHEBI:57288"/>
    </ligand>
</feature>
<comment type="similarity">
    <text evidence="1">Belongs to the transferase hexapeptide repeat family.</text>
</comment>
<name>A0A8D5FHE2_9BACT</name>
<dbReference type="AlphaFoldDB" id="A0A8D5FHE2"/>
<dbReference type="CDD" id="cd03360">
    <property type="entry name" value="LbH_AT_putative"/>
    <property type="match status" value="1"/>
</dbReference>
<dbReference type="Pfam" id="PF17836">
    <property type="entry name" value="PglD_N"/>
    <property type="match status" value="1"/>
</dbReference>
<reference evidence="6" key="1">
    <citation type="submission" date="2020-09" db="EMBL/GenBank/DDBJ databases">
        <title>Desulfogranum mesoprofundum gen. nov., sp. nov., a novel mesophilic, sulfate-reducing chemolithoautotroph isolated from a deep-sea hydrothermal vent chimney in the Suiyo Seamount.</title>
        <authorList>
            <person name="Hashimoto Y."/>
            <person name="Nakagawa S."/>
        </authorList>
    </citation>
    <scope>NUCLEOTIDE SEQUENCE</scope>
    <source>
        <strain evidence="6">KT2</strain>
    </source>
</reference>
<dbReference type="EMBL" id="AP024086">
    <property type="protein sequence ID" value="BCL60661.1"/>
    <property type="molecule type" value="Genomic_DNA"/>
</dbReference>
<evidence type="ECO:0000313" key="6">
    <source>
        <dbReference type="EMBL" id="BCL60661.1"/>
    </source>
</evidence>
<dbReference type="InterPro" id="IPR020019">
    <property type="entry name" value="AcTrfase_PglD-like"/>
</dbReference>
<keyword evidence="2" id="KW-0808">Transferase</keyword>
<evidence type="ECO:0000256" key="2">
    <source>
        <dbReference type="ARBA" id="ARBA00023315"/>
    </source>
</evidence>
<gene>
    <name evidence="6" type="primary">pglB</name>
    <name evidence="6" type="ORF">DGMP_13540</name>
</gene>
<dbReference type="RefSeq" id="WP_228856766.1">
    <property type="nucleotide sequence ID" value="NZ_AP024086.1"/>
</dbReference>
<dbReference type="PANTHER" id="PTHR43300">
    <property type="entry name" value="ACETYLTRANSFERASE"/>
    <property type="match status" value="1"/>
</dbReference>
<protein>
    <submittedName>
        <fullName evidence="6">Pilus assembly protein</fullName>
    </submittedName>
</protein>
<proteinExistence type="inferred from homology"/>
<dbReference type="InterPro" id="IPR001451">
    <property type="entry name" value="Hexapep"/>
</dbReference>
<dbReference type="InterPro" id="IPR050179">
    <property type="entry name" value="Trans_hexapeptide_repeat"/>
</dbReference>
<evidence type="ECO:0000313" key="7">
    <source>
        <dbReference type="Proteomes" id="UP000826725"/>
    </source>
</evidence>
<keyword evidence="7" id="KW-1185">Reference proteome</keyword>
<dbReference type="Pfam" id="PF00132">
    <property type="entry name" value="Hexapep"/>
    <property type="match status" value="1"/>
</dbReference>
<dbReference type="PROSITE" id="PS00101">
    <property type="entry name" value="HEXAPEP_TRANSFERASES"/>
    <property type="match status" value="1"/>
</dbReference>
<dbReference type="KEGG" id="dbk:DGMP_13540"/>
<dbReference type="NCBIfam" id="TIGR03570">
    <property type="entry name" value="NeuD_NnaD"/>
    <property type="match status" value="1"/>
</dbReference>
<organism evidence="6 7">
    <name type="scientific">Desulfomarina profundi</name>
    <dbReference type="NCBI Taxonomy" id="2772557"/>
    <lineage>
        <taxon>Bacteria</taxon>
        <taxon>Pseudomonadati</taxon>
        <taxon>Thermodesulfobacteriota</taxon>
        <taxon>Desulfobulbia</taxon>
        <taxon>Desulfobulbales</taxon>
        <taxon>Desulfobulbaceae</taxon>
        <taxon>Desulfomarina</taxon>
    </lineage>
</organism>
<evidence type="ECO:0000259" key="5">
    <source>
        <dbReference type="Pfam" id="PF17836"/>
    </source>
</evidence>
<dbReference type="GO" id="GO:0016746">
    <property type="term" value="F:acyltransferase activity"/>
    <property type="evidence" value="ECO:0007669"/>
    <property type="project" value="UniProtKB-KW"/>
</dbReference>
<sequence>MSKERDKPVVLLGSGGHARVLIDALRADNRLIYGVLTPEYKAGSVFRGITVLGDDETCEELNPEEVDLVNGIGSLPGMNLRWQLTEKFTRKGFRFASVIHPRAVLAGDVKLHVGTQVMAGCIVQTGVEIGRDSIINTGTVVDHDCRIGNCCHVAPGCTLSGGVQLGKEVHLGTGSTVIQNISIGNGVVVGAGSVIFKNIPSGVKVIQSKVIKKN</sequence>
<evidence type="ECO:0000256" key="1">
    <source>
        <dbReference type="ARBA" id="ARBA00007274"/>
    </source>
</evidence>
<feature type="binding site" evidence="4">
    <location>
        <position position="73"/>
    </location>
    <ligand>
        <name>substrate</name>
    </ligand>
</feature>
<dbReference type="InterPro" id="IPR041561">
    <property type="entry name" value="PglD_N"/>
</dbReference>
<feature type="active site" description="Proton acceptor" evidence="3">
    <location>
        <position position="143"/>
    </location>
</feature>
<feature type="site" description="Increases basicity of active site His" evidence="3">
    <location>
        <position position="144"/>
    </location>
</feature>